<evidence type="ECO:0000313" key="2">
    <source>
        <dbReference type="Proteomes" id="UP000076154"/>
    </source>
</evidence>
<dbReference type="AlphaFoldDB" id="A0A369JPR0"/>
<sequence>MASNVITCFFPAPSARVPDQSAFFHLDGLHPLLGSSALESSSFWCSNHSCIVLTLNLMQPTRLLLTALLPLLALASPPSVAGTTNVVNCNPGDRLLTATPCSFVCQSETGELKTYHHPDGKKCHRRVFLVVPGPAGICQAGDCVHAKQSSKDV</sequence>
<protein>
    <submittedName>
        <fullName evidence="1">Uncharacterized protein</fullName>
    </submittedName>
</protein>
<gene>
    <name evidence="1" type="ORF">Hypma_008944</name>
</gene>
<proteinExistence type="predicted"/>
<dbReference type="InParanoid" id="A0A369JPR0"/>
<accession>A0A369JPR0</accession>
<dbReference type="EMBL" id="LUEZ02000046">
    <property type="protein sequence ID" value="RDB23828.1"/>
    <property type="molecule type" value="Genomic_DNA"/>
</dbReference>
<dbReference type="Proteomes" id="UP000076154">
    <property type="component" value="Unassembled WGS sequence"/>
</dbReference>
<comment type="caution">
    <text evidence="1">The sequence shown here is derived from an EMBL/GenBank/DDBJ whole genome shotgun (WGS) entry which is preliminary data.</text>
</comment>
<keyword evidence="2" id="KW-1185">Reference proteome</keyword>
<name>A0A369JPR0_HYPMA</name>
<evidence type="ECO:0000313" key="1">
    <source>
        <dbReference type="EMBL" id="RDB23828.1"/>
    </source>
</evidence>
<reference evidence="1" key="1">
    <citation type="submission" date="2018-04" db="EMBL/GenBank/DDBJ databases">
        <title>Whole genome sequencing of Hypsizygus marmoreus.</title>
        <authorList>
            <person name="Choi I.-G."/>
            <person name="Min B."/>
            <person name="Kim J.-G."/>
            <person name="Kim S."/>
            <person name="Oh Y.-L."/>
            <person name="Kong W.-S."/>
            <person name="Park H."/>
            <person name="Jeong J."/>
            <person name="Song E.-S."/>
        </authorList>
    </citation>
    <scope>NUCLEOTIDE SEQUENCE [LARGE SCALE GENOMIC DNA]</scope>
    <source>
        <strain evidence="1">51987-8</strain>
    </source>
</reference>
<organism evidence="1 2">
    <name type="scientific">Hypsizygus marmoreus</name>
    <name type="common">White beech mushroom</name>
    <name type="synonym">Agaricus marmoreus</name>
    <dbReference type="NCBI Taxonomy" id="39966"/>
    <lineage>
        <taxon>Eukaryota</taxon>
        <taxon>Fungi</taxon>
        <taxon>Dikarya</taxon>
        <taxon>Basidiomycota</taxon>
        <taxon>Agaricomycotina</taxon>
        <taxon>Agaricomycetes</taxon>
        <taxon>Agaricomycetidae</taxon>
        <taxon>Agaricales</taxon>
        <taxon>Tricholomatineae</taxon>
        <taxon>Lyophyllaceae</taxon>
        <taxon>Hypsizygus</taxon>
    </lineage>
</organism>